<reference evidence="11" key="1">
    <citation type="submission" date="2025-08" db="UniProtKB">
        <authorList>
            <consortium name="Ensembl"/>
        </authorList>
    </citation>
    <scope>IDENTIFICATION</scope>
</reference>
<dbReference type="AlphaFoldDB" id="A0A3Q3A8Q9"/>
<evidence type="ECO:0000256" key="8">
    <source>
        <dbReference type="ARBA" id="ARBA00023242"/>
    </source>
</evidence>
<dbReference type="Pfam" id="PF15501">
    <property type="entry name" value="MDM1"/>
    <property type="match status" value="2"/>
</dbReference>
<evidence type="ECO:0000256" key="9">
    <source>
        <dbReference type="ARBA" id="ARBA00045771"/>
    </source>
</evidence>
<evidence type="ECO:0000256" key="7">
    <source>
        <dbReference type="ARBA" id="ARBA00023212"/>
    </source>
</evidence>
<evidence type="ECO:0000256" key="6">
    <source>
        <dbReference type="ARBA" id="ARBA00022701"/>
    </source>
</evidence>
<feature type="compositionally biased region" description="Basic and acidic residues" evidence="10">
    <location>
        <begin position="112"/>
        <end position="146"/>
    </location>
</feature>
<feature type="compositionally biased region" description="Low complexity" evidence="10">
    <location>
        <begin position="386"/>
        <end position="397"/>
    </location>
</feature>
<keyword evidence="8" id="KW-0539">Nucleus</keyword>
<feature type="compositionally biased region" description="Polar residues" evidence="10">
    <location>
        <begin position="9"/>
        <end position="25"/>
    </location>
</feature>
<dbReference type="GO" id="GO:0008017">
    <property type="term" value="F:microtubule binding"/>
    <property type="evidence" value="ECO:0007669"/>
    <property type="project" value="InterPro"/>
</dbReference>
<reference evidence="11" key="2">
    <citation type="submission" date="2025-09" db="UniProtKB">
        <authorList>
            <consortium name="Ensembl"/>
        </authorList>
    </citation>
    <scope>IDENTIFICATION</scope>
</reference>
<dbReference type="GO" id="GO:0046600">
    <property type="term" value="P:negative regulation of centriole replication"/>
    <property type="evidence" value="ECO:0007669"/>
    <property type="project" value="InterPro"/>
</dbReference>
<keyword evidence="5" id="KW-0963">Cytoplasm</keyword>
<comment type="function">
    <text evidence="9">Microtubule-binding protein that negatively regulates centriole duplication. Binds to and stabilizes microtubules.</text>
</comment>
<evidence type="ECO:0000256" key="2">
    <source>
        <dbReference type="ARBA" id="ARBA00004123"/>
    </source>
</evidence>
<dbReference type="Proteomes" id="UP000264800">
    <property type="component" value="Unplaced"/>
</dbReference>
<dbReference type="STRING" id="37003.ENSKMAP00000012315"/>
<protein>
    <recommendedName>
        <fullName evidence="4">Nuclear protein MDM1</fullName>
    </recommendedName>
</protein>
<comment type="subcellular location">
    <subcellularLocation>
        <location evidence="1">Cytoplasm</location>
        <location evidence="1">Cytoskeleton</location>
        <location evidence="1">Microtubule organizing center</location>
        <location evidence="1">Centrosome</location>
        <location evidence="1">Centriole</location>
    </subcellularLocation>
    <subcellularLocation>
        <location evidence="2">Nucleus</location>
    </subcellularLocation>
</comment>
<dbReference type="GO" id="GO:0005874">
    <property type="term" value="C:microtubule"/>
    <property type="evidence" value="ECO:0007669"/>
    <property type="project" value="UniProtKB-KW"/>
</dbReference>
<proteinExistence type="inferred from homology"/>
<dbReference type="PANTHER" id="PTHR32078:SF1">
    <property type="entry name" value="NUCLEAR PROTEIN MDM1"/>
    <property type="match status" value="1"/>
</dbReference>
<dbReference type="Ensembl" id="ENSKMAT00000012500.1">
    <property type="protein sequence ID" value="ENSKMAP00000012315.1"/>
    <property type="gene ID" value="ENSKMAG00000009261.1"/>
</dbReference>
<evidence type="ECO:0000256" key="3">
    <source>
        <dbReference type="ARBA" id="ARBA00010494"/>
    </source>
</evidence>
<evidence type="ECO:0000256" key="4">
    <source>
        <dbReference type="ARBA" id="ARBA00013508"/>
    </source>
</evidence>
<dbReference type="GO" id="GO:0005634">
    <property type="term" value="C:nucleus"/>
    <property type="evidence" value="ECO:0007669"/>
    <property type="project" value="UniProtKB-SubCell"/>
</dbReference>
<feature type="region of interest" description="Disordered" evidence="10">
    <location>
        <begin position="273"/>
        <end position="315"/>
    </location>
</feature>
<dbReference type="GeneTree" id="ENSGT00390000004106"/>
<evidence type="ECO:0000313" key="12">
    <source>
        <dbReference type="Proteomes" id="UP000264800"/>
    </source>
</evidence>
<dbReference type="PANTHER" id="PTHR32078">
    <property type="entry name" value="NUCLEAR PROTEIN MDM1"/>
    <property type="match status" value="1"/>
</dbReference>
<evidence type="ECO:0000256" key="1">
    <source>
        <dbReference type="ARBA" id="ARBA00004114"/>
    </source>
</evidence>
<dbReference type="GO" id="GO:0005814">
    <property type="term" value="C:centriole"/>
    <property type="evidence" value="ECO:0007669"/>
    <property type="project" value="UniProtKB-SubCell"/>
</dbReference>
<accession>A0A3Q3A8Q9</accession>
<feature type="compositionally biased region" description="Pro residues" evidence="10">
    <location>
        <begin position="96"/>
        <end position="110"/>
    </location>
</feature>
<evidence type="ECO:0000256" key="10">
    <source>
        <dbReference type="SAM" id="MobiDB-lite"/>
    </source>
</evidence>
<organism evidence="11 12">
    <name type="scientific">Kryptolebias marmoratus</name>
    <name type="common">Mangrove killifish</name>
    <name type="synonym">Rivulus marmoratus</name>
    <dbReference type="NCBI Taxonomy" id="37003"/>
    <lineage>
        <taxon>Eukaryota</taxon>
        <taxon>Metazoa</taxon>
        <taxon>Chordata</taxon>
        <taxon>Craniata</taxon>
        <taxon>Vertebrata</taxon>
        <taxon>Euteleostomi</taxon>
        <taxon>Actinopterygii</taxon>
        <taxon>Neopterygii</taxon>
        <taxon>Teleostei</taxon>
        <taxon>Neoteleostei</taxon>
        <taxon>Acanthomorphata</taxon>
        <taxon>Ovalentaria</taxon>
        <taxon>Atherinomorphae</taxon>
        <taxon>Cyprinodontiformes</taxon>
        <taxon>Rivulidae</taxon>
        <taxon>Kryptolebias</taxon>
    </lineage>
</organism>
<keyword evidence="12" id="KW-1185">Reference proteome</keyword>
<keyword evidence="6" id="KW-0493">Microtubule</keyword>
<evidence type="ECO:0000256" key="5">
    <source>
        <dbReference type="ARBA" id="ARBA00022490"/>
    </source>
</evidence>
<sequence length="629" mass="69665">MTVRFKCQSEYQKSYGSARSRSVSPQRCVPSAGLRSDLMGTGREPGLQRRKRTGPLARSCSSLLFPPDDPAVPAHRRAPPAASRSRSAHRKAPPQNQKPPPETPGPAADPEPPERPDPEPLERPDPEPPKRPDPEPRERSEADGKSVKLRPSEPVSQSQPSRAATGAAPAEQRPSDDQVDQVLRWRAGLRSGGHRSGVHRSEYHRQFSWKKPVTSSPLLTAEQVLNSSRPVPPFRTNPVAVETEYRRNFRGLVPPTRPRLRKHLEHERVPLFHTQSIHKEKRAESHKHHPKQEVPRRENSPLKDTPPPLQVQKKRRMLSEYQSSFRSRLHRNPEGGGATDAVTQQVEELRRQAQSYRHRAWGTNFCRDHLSQLLSDHNVLWEPTAAAAADSPAETPTQRLTPDPSPEPDGRSAFCVEALDLASNSSRKSSSERRSAWGGEEETTDEDEGRLPTPRLKTRPVQRTHHDLTTPAAGGAILVGKLHNADKQQKCGTAVTTTTGAEPAANATARHKEAWPEVVPGLSPEHKPASSPTFEPTRTKQASPSPVAPPPLISPPQHGIQGAMRHPDFQHNGELGLRFREPPCSGGGCASDEDDRLSVMSWRSAASCSAASAILERARKRRDNFWGKR</sequence>
<keyword evidence="7" id="KW-0206">Cytoskeleton</keyword>
<feature type="region of interest" description="Disordered" evidence="10">
    <location>
        <begin position="386"/>
        <end position="472"/>
    </location>
</feature>
<comment type="similarity">
    <text evidence="3">Belongs to the MDM1 family.</text>
</comment>
<feature type="region of interest" description="Disordered" evidence="10">
    <location>
        <begin position="503"/>
        <end position="548"/>
    </location>
</feature>
<feature type="region of interest" description="Disordered" evidence="10">
    <location>
        <begin position="1"/>
        <end position="213"/>
    </location>
</feature>
<feature type="compositionally biased region" description="Acidic residues" evidence="10">
    <location>
        <begin position="439"/>
        <end position="448"/>
    </location>
</feature>
<dbReference type="InterPro" id="IPR029136">
    <property type="entry name" value="MDM1"/>
</dbReference>
<feature type="compositionally biased region" description="Polar residues" evidence="10">
    <location>
        <begin position="530"/>
        <end position="542"/>
    </location>
</feature>
<name>A0A3Q3A8Q9_KRYMA</name>
<feature type="compositionally biased region" description="Basic and acidic residues" evidence="10">
    <location>
        <begin position="291"/>
        <end position="301"/>
    </location>
</feature>
<evidence type="ECO:0000313" key="11">
    <source>
        <dbReference type="Ensembl" id="ENSKMAP00000012315.1"/>
    </source>
</evidence>